<evidence type="ECO:0000313" key="1">
    <source>
        <dbReference type="EMBL" id="KGR91512.1"/>
    </source>
</evidence>
<proteinExistence type="predicted"/>
<dbReference type="InterPro" id="IPR023164">
    <property type="entry name" value="YqgQ-like_sf"/>
</dbReference>
<dbReference type="Gene3D" id="1.10.287.760">
    <property type="entry name" value="YqgQ-like"/>
    <property type="match status" value="1"/>
</dbReference>
<protein>
    <recommendedName>
        <fullName evidence="3">Cytosolic protein</fullName>
    </recommendedName>
</protein>
<dbReference type="SUPFAM" id="SSF158379">
    <property type="entry name" value="YqgQ-like"/>
    <property type="match status" value="1"/>
</dbReference>
<dbReference type="eggNOG" id="COG4483">
    <property type="taxonomic scope" value="Bacteria"/>
</dbReference>
<dbReference type="Proteomes" id="UP000030595">
    <property type="component" value="Unassembled WGS sequence"/>
</dbReference>
<dbReference type="InterPro" id="IPR009256">
    <property type="entry name" value="YqgQ-like"/>
</dbReference>
<evidence type="ECO:0000313" key="2">
    <source>
        <dbReference type="Proteomes" id="UP000030595"/>
    </source>
</evidence>
<sequence>MIDIYDLLKKHGTFIYTGDRIGDLLLIEDEIREYYKSQVLDIKDYQTALLIIRGEIRKLETKEN</sequence>
<accession>A0A0A3JWX9</accession>
<dbReference type="EMBL" id="JPVQ01000006">
    <property type="protein sequence ID" value="KGR91512.1"/>
    <property type="molecule type" value="Genomic_DNA"/>
</dbReference>
<name>A0A0A3JWX9_9BACL</name>
<gene>
    <name evidence="1" type="ORF">CD30_05505</name>
</gene>
<dbReference type="Pfam" id="PF06014">
    <property type="entry name" value="YqgQ-like"/>
    <property type="match status" value="1"/>
</dbReference>
<dbReference type="AlphaFoldDB" id="A0A0A3JWX9"/>
<comment type="caution">
    <text evidence="1">The sequence shown here is derived from an EMBL/GenBank/DDBJ whole genome shotgun (WGS) entry which is preliminary data.</text>
</comment>
<keyword evidence="2" id="KW-1185">Reference proteome</keyword>
<reference evidence="1 2" key="1">
    <citation type="submission" date="2014-02" db="EMBL/GenBank/DDBJ databases">
        <title>Draft genome sequence of Lysinibacillus massiliensis CCUG 49529.</title>
        <authorList>
            <person name="Zhang F."/>
            <person name="Wang G."/>
            <person name="Zhang L."/>
        </authorList>
    </citation>
    <scope>NUCLEOTIDE SEQUENCE [LARGE SCALE GENOMIC DNA]</scope>
    <source>
        <strain evidence="1 2">CCUG 49529</strain>
    </source>
</reference>
<organism evidence="1 2">
    <name type="scientific">Ureibacillus massiliensis 4400831 = CIP 108448 = CCUG 49529</name>
    <dbReference type="NCBI Taxonomy" id="1211035"/>
    <lineage>
        <taxon>Bacteria</taxon>
        <taxon>Bacillati</taxon>
        <taxon>Bacillota</taxon>
        <taxon>Bacilli</taxon>
        <taxon>Bacillales</taxon>
        <taxon>Caryophanaceae</taxon>
        <taxon>Ureibacillus</taxon>
    </lineage>
</organism>
<evidence type="ECO:0008006" key="3">
    <source>
        <dbReference type="Google" id="ProtNLM"/>
    </source>
</evidence>